<feature type="region of interest" description="Disordered" evidence="6">
    <location>
        <begin position="1"/>
        <end position="35"/>
    </location>
</feature>
<evidence type="ECO:0000256" key="6">
    <source>
        <dbReference type="SAM" id="MobiDB-lite"/>
    </source>
</evidence>
<dbReference type="GO" id="GO:0016020">
    <property type="term" value="C:membrane"/>
    <property type="evidence" value="ECO:0007669"/>
    <property type="project" value="UniProtKB-SubCell"/>
</dbReference>
<keyword evidence="3 7" id="KW-0812">Transmembrane</keyword>
<dbReference type="PANTHER" id="PTHR46441:SF3">
    <property type="entry name" value="TRANSMEMBRANE EPIDIDYMAL FAMILY MEMBER 3"/>
    <property type="match status" value="1"/>
</dbReference>
<dbReference type="PANTHER" id="PTHR46441">
    <property type="entry name" value="TRANSMEMBRANE EPIDIDYMAL FAMILY MEMBER 3"/>
    <property type="match status" value="1"/>
</dbReference>
<reference evidence="8" key="2">
    <citation type="submission" date="2025-08" db="UniProtKB">
        <authorList>
            <consortium name="Ensembl"/>
        </authorList>
    </citation>
    <scope>IDENTIFICATION</scope>
    <source>
        <strain evidence="8">Glennie</strain>
    </source>
</reference>
<feature type="transmembrane region" description="Helical" evidence="7">
    <location>
        <begin position="137"/>
        <end position="158"/>
    </location>
</feature>
<evidence type="ECO:0008006" key="10">
    <source>
        <dbReference type="Google" id="ProtNLM"/>
    </source>
</evidence>
<feature type="transmembrane region" description="Helical" evidence="7">
    <location>
        <begin position="80"/>
        <end position="100"/>
    </location>
</feature>
<accession>A0A6I8NBI1</accession>
<comment type="subcellular location">
    <subcellularLocation>
        <location evidence="1">Membrane</location>
        <topology evidence="1">Multi-pass membrane protein</topology>
    </subcellularLocation>
</comment>
<feature type="transmembrane region" description="Helical" evidence="7">
    <location>
        <begin position="170"/>
        <end position="187"/>
    </location>
</feature>
<comment type="similarity">
    <text evidence="2">Belongs to the TMEM45 family.</text>
</comment>
<feature type="transmembrane region" description="Helical" evidence="7">
    <location>
        <begin position="107"/>
        <end position="125"/>
    </location>
</feature>
<evidence type="ECO:0000256" key="2">
    <source>
        <dbReference type="ARBA" id="ARBA00006948"/>
    </source>
</evidence>
<reference evidence="8 9" key="1">
    <citation type="journal article" date="2008" name="Nature">
        <title>Genome analysis of the platypus reveals unique signatures of evolution.</title>
        <authorList>
            <person name="Warren W.C."/>
            <person name="Hillier L.W."/>
            <person name="Marshall Graves J.A."/>
            <person name="Birney E."/>
            <person name="Ponting C.P."/>
            <person name="Grutzner F."/>
            <person name="Belov K."/>
            <person name="Miller W."/>
            <person name="Clarke L."/>
            <person name="Chinwalla A.T."/>
            <person name="Yang S.P."/>
            <person name="Heger A."/>
            <person name="Locke D.P."/>
            <person name="Miethke P."/>
            <person name="Waters P.D."/>
            <person name="Veyrunes F."/>
            <person name="Fulton L."/>
            <person name="Fulton B."/>
            <person name="Graves T."/>
            <person name="Wallis J."/>
            <person name="Puente X.S."/>
            <person name="Lopez-Otin C."/>
            <person name="Ordonez G.R."/>
            <person name="Eichler E.E."/>
            <person name="Chen L."/>
            <person name="Cheng Z."/>
            <person name="Deakin J.E."/>
            <person name="Alsop A."/>
            <person name="Thompson K."/>
            <person name="Kirby P."/>
            <person name="Papenfuss A.T."/>
            <person name="Wakefield M.J."/>
            <person name="Olender T."/>
            <person name="Lancet D."/>
            <person name="Huttley G.A."/>
            <person name="Smit A.F."/>
            <person name="Pask A."/>
            <person name="Temple-Smith P."/>
            <person name="Batzer M.A."/>
            <person name="Walker J.A."/>
            <person name="Konkel M.K."/>
            <person name="Harris R.S."/>
            <person name="Whittington C.M."/>
            <person name="Wong E.S."/>
            <person name="Gemmell N.J."/>
            <person name="Buschiazzo E."/>
            <person name="Vargas Jentzsch I.M."/>
            <person name="Merkel A."/>
            <person name="Schmitz J."/>
            <person name="Zemann A."/>
            <person name="Churakov G."/>
            <person name="Kriegs J.O."/>
            <person name="Brosius J."/>
            <person name="Murchison E.P."/>
            <person name="Sachidanandam R."/>
            <person name="Smith C."/>
            <person name="Hannon G.J."/>
            <person name="Tsend-Ayush E."/>
            <person name="McMillan D."/>
            <person name="Attenborough R."/>
            <person name="Rens W."/>
            <person name="Ferguson-Smith M."/>
            <person name="Lefevre C.M."/>
            <person name="Sharp J.A."/>
            <person name="Nicholas K.R."/>
            <person name="Ray D.A."/>
            <person name="Kube M."/>
            <person name="Reinhardt R."/>
            <person name="Pringle T.H."/>
            <person name="Taylor J."/>
            <person name="Jones R.C."/>
            <person name="Nixon B."/>
            <person name="Dacheux J.L."/>
            <person name="Niwa H."/>
            <person name="Sekita Y."/>
            <person name="Huang X."/>
            <person name="Stark A."/>
            <person name="Kheradpour P."/>
            <person name="Kellis M."/>
            <person name="Flicek P."/>
            <person name="Chen Y."/>
            <person name="Webber C."/>
            <person name="Hardison R."/>
            <person name="Nelson J."/>
            <person name="Hallsworth-Pepin K."/>
            <person name="Delehaunty K."/>
            <person name="Markovic C."/>
            <person name="Minx P."/>
            <person name="Feng Y."/>
            <person name="Kremitzki C."/>
            <person name="Mitreva M."/>
            <person name="Glasscock J."/>
            <person name="Wylie T."/>
            <person name="Wohldmann P."/>
            <person name="Thiru P."/>
            <person name="Nhan M.N."/>
            <person name="Pohl C.S."/>
            <person name="Smith S.M."/>
            <person name="Hou S."/>
            <person name="Nefedov M."/>
            <person name="de Jong P.J."/>
            <person name="Renfree M.B."/>
            <person name="Mardis E.R."/>
            <person name="Wilson R.K."/>
        </authorList>
    </citation>
    <scope>NUCLEOTIDE SEQUENCE [LARGE SCALE GENOMIC DNA]</scope>
    <source>
        <strain evidence="8 9">Glennie</strain>
    </source>
</reference>
<keyword evidence="5 7" id="KW-0472">Membrane</keyword>
<organism evidence="8 9">
    <name type="scientific">Ornithorhynchus anatinus</name>
    <name type="common">Duckbill platypus</name>
    <dbReference type="NCBI Taxonomy" id="9258"/>
    <lineage>
        <taxon>Eukaryota</taxon>
        <taxon>Metazoa</taxon>
        <taxon>Chordata</taxon>
        <taxon>Craniata</taxon>
        <taxon>Vertebrata</taxon>
        <taxon>Euteleostomi</taxon>
        <taxon>Mammalia</taxon>
        <taxon>Monotremata</taxon>
        <taxon>Ornithorhynchidae</taxon>
        <taxon>Ornithorhynchus</taxon>
    </lineage>
</organism>
<dbReference type="Pfam" id="PF04819">
    <property type="entry name" value="DUF716"/>
    <property type="match status" value="1"/>
</dbReference>
<dbReference type="InParanoid" id="A0A6I8NBI1"/>
<evidence type="ECO:0000313" key="8">
    <source>
        <dbReference type="Ensembl" id="ENSOANP00000038552.1"/>
    </source>
</evidence>
<evidence type="ECO:0000256" key="1">
    <source>
        <dbReference type="ARBA" id="ARBA00004141"/>
    </source>
</evidence>
<evidence type="ECO:0000256" key="3">
    <source>
        <dbReference type="ARBA" id="ARBA00022692"/>
    </source>
</evidence>
<sequence>MGPGRPGAKEGNRVGGGSLRPGAREAGQGELGVGLGRSREGCSITWPEGLFYPPGTNKLALVDWGDPARPFLFPSEWQHVTMFGFFALSGWVDLASWVWLARRRVGLERAALALAFHVLALLLLTHSQGKDPVENRVHSLLLLPTFLTALVLTVELWAPDQPQLWVAKTWLLLVQGSWLLQTAFVLYRPPSGQPWRGDSPADLMFLSTFFCWHLALGIGVLATIYGLSALWHRHGSPRAGEKGLGYQRCQLGPLDEELQKLEVEAEQTERGSFGAGLPEI</sequence>
<protein>
    <recommendedName>
        <fullName evidence="10">Transmembrane epididymal protein 1</fullName>
    </recommendedName>
</protein>
<evidence type="ECO:0000313" key="9">
    <source>
        <dbReference type="Proteomes" id="UP000002279"/>
    </source>
</evidence>
<dbReference type="Proteomes" id="UP000002279">
    <property type="component" value="Chromosome 1"/>
</dbReference>
<evidence type="ECO:0000256" key="5">
    <source>
        <dbReference type="ARBA" id="ARBA00023136"/>
    </source>
</evidence>
<evidence type="ECO:0000256" key="4">
    <source>
        <dbReference type="ARBA" id="ARBA00022989"/>
    </source>
</evidence>
<keyword evidence="9" id="KW-1185">Reference proteome</keyword>
<dbReference type="AlphaFoldDB" id="A0A6I8NBI1"/>
<name>A0A6I8NBI1_ORNAN</name>
<dbReference type="GeneTree" id="ENSGT00940000164132"/>
<proteinExistence type="inferred from homology"/>
<dbReference type="Ensembl" id="ENSOANT00000071794.1">
    <property type="protein sequence ID" value="ENSOANP00000038552.1"/>
    <property type="gene ID" value="ENSOANG00000049314.1"/>
</dbReference>
<reference evidence="8" key="3">
    <citation type="submission" date="2025-09" db="UniProtKB">
        <authorList>
            <consortium name="Ensembl"/>
        </authorList>
    </citation>
    <scope>IDENTIFICATION</scope>
    <source>
        <strain evidence="8">Glennie</strain>
    </source>
</reference>
<feature type="transmembrane region" description="Helical" evidence="7">
    <location>
        <begin position="207"/>
        <end position="231"/>
    </location>
</feature>
<dbReference type="OMA" id="WLAQQSM"/>
<evidence type="ECO:0000256" key="7">
    <source>
        <dbReference type="SAM" id="Phobius"/>
    </source>
</evidence>
<dbReference type="InterPro" id="IPR006904">
    <property type="entry name" value="DUF716"/>
</dbReference>
<keyword evidence="4 7" id="KW-1133">Transmembrane helix</keyword>